<evidence type="ECO:0000256" key="4">
    <source>
        <dbReference type="ARBA" id="ARBA00022583"/>
    </source>
</evidence>
<name>A0A3P7JNJ6_STRVU</name>
<dbReference type="GO" id="GO:0005509">
    <property type="term" value="F:calcium ion binding"/>
    <property type="evidence" value="ECO:0007669"/>
    <property type="project" value="InterPro"/>
</dbReference>
<dbReference type="Gene3D" id="2.10.25.10">
    <property type="entry name" value="Laminin"/>
    <property type="match status" value="2"/>
</dbReference>
<dbReference type="EMBL" id="UYYB01107882">
    <property type="protein sequence ID" value="VDM80244.1"/>
    <property type="molecule type" value="Genomic_DNA"/>
</dbReference>
<evidence type="ECO:0000256" key="7">
    <source>
        <dbReference type="ARBA" id="ARBA00022989"/>
    </source>
</evidence>
<dbReference type="InterPro" id="IPR036055">
    <property type="entry name" value="LDL_receptor-like_sf"/>
</dbReference>
<keyword evidence="15" id="KW-1185">Reference proteome</keyword>
<sequence length="269" mass="29587">MPVPQISSNARRAEFVYLPHGNVMDKRIVMTAPMNQHLDCDDGSDEPAFGCSANTCKEDHFKCDNGRCILNSWLCDGENDCGDGSDESAEHGCKKTQPSRRCPFEQVPCEGAPDVCIPLTELCDGKPQCPGGTDEGGRCARDLCSADRAGCAFKCHNSPNGPLCSCPFGEQLVNKTKCEPENECLDASSCSQKCTDEKHGFTCSCEEGYTLDADKRTCKVTEGNQDMRVYISNRNRATDRFRFFHDPTPQNRTYCNVSASSYLSYETGT</sequence>
<dbReference type="GO" id="GO:0006898">
    <property type="term" value="P:receptor-mediated endocytosis"/>
    <property type="evidence" value="ECO:0007669"/>
    <property type="project" value="TreeGrafter"/>
</dbReference>
<dbReference type="FunFam" id="2.10.25.10:FF:000009">
    <property type="entry name" value="Low-density lipoprotein receptor isoform 1"/>
    <property type="match status" value="1"/>
</dbReference>
<evidence type="ECO:0000256" key="8">
    <source>
        <dbReference type="ARBA" id="ARBA00023136"/>
    </source>
</evidence>
<dbReference type="InterPro" id="IPR051221">
    <property type="entry name" value="LDLR-related"/>
</dbReference>
<evidence type="ECO:0000256" key="2">
    <source>
        <dbReference type="ARBA" id="ARBA00004479"/>
    </source>
</evidence>
<dbReference type="AlphaFoldDB" id="A0A3P7JNJ6"/>
<dbReference type="GO" id="GO:0042562">
    <property type="term" value="F:hormone binding"/>
    <property type="evidence" value="ECO:0007669"/>
    <property type="project" value="TreeGrafter"/>
</dbReference>
<feature type="disulfide bond" evidence="12">
    <location>
        <begin position="56"/>
        <end position="68"/>
    </location>
</feature>
<accession>A0A3P7JNJ6</accession>
<evidence type="ECO:0000259" key="13">
    <source>
        <dbReference type="PROSITE" id="PS01186"/>
    </source>
</evidence>
<dbReference type="SMART" id="SM00192">
    <property type="entry name" value="LDLa"/>
    <property type="match status" value="2"/>
</dbReference>
<comment type="subcellular location">
    <subcellularLocation>
        <location evidence="1">Endomembrane system</location>
    </subcellularLocation>
    <subcellularLocation>
        <location evidence="2">Membrane</location>
        <topology evidence="2">Single-pass type I membrane protein</topology>
    </subcellularLocation>
</comment>
<evidence type="ECO:0000256" key="9">
    <source>
        <dbReference type="ARBA" id="ARBA00023157"/>
    </source>
</evidence>
<dbReference type="PROSITE" id="PS50068">
    <property type="entry name" value="LDLRA_2"/>
    <property type="match status" value="2"/>
</dbReference>
<evidence type="ECO:0000256" key="11">
    <source>
        <dbReference type="ARBA" id="ARBA00023180"/>
    </source>
</evidence>
<dbReference type="SUPFAM" id="SSF57424">
    <property type="entry name" value="LDL receptor-like module"/>
    <property type="match status" value="2"/>
</dbReference>
<dbReference type="InterPro" id="IPR023415">
    <property type="entry name" value="LDLR_class-A_CS"/>
</dbReference>
<dbReference type="InterPro" id="IPR001881">
    <property type="entry name" value="EGF-like_Ca-bd_dom"/>
</dbReference>
<dbReference type="InterPro" id="IPR026823">
    <property type="entry name" value="cEGF"/>
</dbReference>
<feature type="domain" description="EGF-like" evidence="13">
    <location>
        <begin position="203"/>
        <end position="218"/>
    </location>
</feature>
<dbReference type="PROSITE" id="PS01186">
    <property type="entry name" value="EGF_2"/>
    <property type="match status" value="1"/>
</dbReference>
<evidence type="ECO:0000256" key="1">
    <source>
        <dbReference type="ARBA" id="ARBA00004308"/>
    </source>
</evidence>
<evidence type="ECO:0000256" key="5">
    <source>
        <dbReference type="ARBA" id="ARBA00022692"/>
    </source>
</evidence>
<dbReference type="SMART" id="SM00181">
    <property type="entry name" value="EGF"/>
    <property type="match status" value="3"/>
</dbReference>
<evidence type="ECO:0000256" key="3">
    <source>
        <dbReference type="ARBA" id="ARBA00022536"/>
    </source>
</evidence>
<dbReference type="Gene3D" id="4.10.400.10">
    <property type="entry name" value="Low-density Lipoprotein Receptor"/>
    <property type="match status" value="2"/>
</dbReference>
<dbReference type="FunFam" id="4.10.400.10:FF:000001">
    <property type="entry name" value="Low-density lipoprotein receptor-related protein 1"/>
    <property type="match status" value="1"/>
</dbReference>
<keyword evidence="5" id="KW-0812">Transmembrane</keyword>
<dbReference type="Pfam" id="PF12662">
    <property type="entry name" value="cEGF"/>
    <property type="match status" value="1"/>
</dbReference>
<dbReference type="SMART" id="SM00179">
    <property type="entry name" value="EGF_CA"/>
    <property type="match status" value="2"/>
</dbReference>
<dbReference type="PANTHER" id="PTHR22722:SF14">
    <property type="entry name" value="MEGALIN, ISOFORM A"/>
    <property type="match status" value="1"/>
</dbReference>
<dbReference type="PANTHER" id="PTHR22722">
    <property type="entry name" value="LOW-DENSITY LIPOPROTEIN RECEPTOR-RELATED PROTEIN 2-RELATED"/>
    <property type="match status" value="1"/>
</dbReference>
<keyword evidence="10" id="KW-0675">Receptor</keyword>
<dbReference type="InterPro" id="IPR000742">
    <property type="entry name" value="EGF"/>
</dbReference>
<dbReference type="PRINTS" id="PR00261">
    <property type="entry name" value="LDLRECEPTOR"/>
</dbReference>
<keyword evidence="6" id="KW-0677">Repeat</keyword>
<keyword evidence="4" id="KW-0254">Endocytosis</keyword>
<evidence type="ECO:0000313" key="14">
    <source>
        <dbReference type="EMBL" id="VDM80244.1"/>
    </source>
</evidence>
<protein>
    <recommendedName>
        <fullName evidence="13">EGF-like domain-containing protein</fullName>
    </recommendedName>
</protein>
<dbReference type="OrthoDB" id="10017719at2759"/>
<comment type="caution">
    <text evidence="12">Lacks conserved residue(s) required for the propagation of feature annotation.</text>
</comment>
<gene>
    <name evidence="14" type="ORF">SVUK_LOCUS15242</name>
</gene>
<keyword evidence="11" id="KW-0325">Glycoprotein</keyword>
<proteinExistence type="predicted"/>
<evidence type="ECO:0000256" key="6">
    <source>
        <dbReference type="ARBA" id="ARBA00022737"/>
    </source>
</evidence>
<keyword evidence="8" id="KW-0472">Membrane</keyword>
<dbReference type="GO" id="GO:0043235">
    <property type="term" value="C:receptor complex"/>
    <property type="evidence" value="ECO:0007669"/>
    <property type="project" value="TreeGrafter"/>
</dbReference>
<reference evidence="14 15" key="1">
    <citation type="submission" date="2018-11" db="EMBL/GenBank/DDBJ databases">
        <authorList>
            <consortium name="Pathogen Informatics"/>
        </authorList>
    </citation>
    <scope>NUCLEOTIDE SEQUENCE [LARGE SCALE GENOMIC DNA]</scope>
</reference>
<organism evidence="14 15">
    <name type="scientific">Strongylus vulgaris</name>
    <name type="common">Blood worm</name>
    <dbReference type="NCBI Taxonomy" id="40348"/>
    <lineage>
        <taxon>Eukaryota</taxon>
        <taxon>Metazoa</taxon>
        <taxon>Ecdysozoa</taxon>
        <taxon>Nematoda</taxon>
        <taxon>Chromadorea</taxon>
        <taxon>Rhabditida</taxon>
        <taxon>Rhabditina</taxon>
        <taxon>Rhabditomorpha</taxon>
        <taxon>Strongyloidea</taxon>
        <taxon>Strongylidae</taxon>
        <taxon>Strongylus</taxon>
    </lineage>
</organism>
<dbReference type="InterPro" id="IPR002172">
    <property type="entry name" value="LDrepeatLR_classA_rpt"/>
</dbReference>
<feature type="disulfide bond" evidence="12">
    <location>
        <begin position="63"/>
        <end position="81"/>
    </location>
</feature>
<dbReference type="CDD" id="cd00112">
    <property type="entry name" value="LDLa"/>
    <property type="match status" value="1"/>
</dbReference>
<keyword evidence="9 12" id="KW-1015">Disulfide bond</keyword>
<dbReference type="PROSITE" id="PS01209">
    <property type="entry name" value="LDLRA_1"/>
    <property type="match status" value="1"/>
</dbReference>
<evidence type="ECO:0000256" key="10">
    <source>
        <dbReference type="ARBA" id="ARBA00023170"/>
    </source>
</evidence>
<dbReference type="GO" id="GO:0016324">
    <property type="term" value="C:apical plasma membrane"/>
    <property type="evidence" value="ECO:0007669"/>
    <property type="project" value="TreeGrafter"/>
</dbReference>
<dbReference type="Proteomes" id="UP000270094">
    <property type="component" value="Unassembled WGS sequence"/>
</dbReference>
<dbReference type="GO" id="GO:0012505">
    <property type="term" value="C:endomembrane system"/>
    <property type="evidence" value="ECO:0007669"/>
    <property type="project" value="UniProtKB-SubCell"/>
</dbReference>
<keyword evidence="3" id="KW-0245">EGF-like domain</keyword>
<evidence type="ECO:0000256" key="12">
    <source>
        <dbReference type="PROSITE-ProRule" id="PRU00124"/>
    </source>
</evidence>
<evidence type="ECO:0000313" key="15">
    <source>
        <dbReference type="Proteomes" id="UP000270094"/>
    </source>
</evidence>
<dbReference type="Pfam" id="PF00057">
    <property type="entry name" value="Ldl_recept_a"/>
    <property type="match status" value="1"/>
</dbReference>
<dbReference type="SUPFAM" id="SSF57196">
    <property type="entry name" value="EGF/Laminin"/>
    <property type="match status" value="2"/>
</dbReference>
<keyword evidence="7" id="KW-1133">Transmembrane helix</keyword>